<evidence type="ECO:0000256" key="4">
    <source>
        <dbReference type="PROSITE-ProRule" id="PRU00723"/>
    </source>
</evidence>
<feature type="compositionally biased region" description="Pro residues" evidence="5">
    <location>
        <begin position="261"/>
        <end position="274"/>
    </location>
</feature>
<protein>
    <recommendedName>
        <fullName evidence="6">C3H1-type domain-containing protein</fullName>
    </recommendedName>
</protein>
<dbReference type="STRING" id="5288.A0A5C5FUZ3"/>
<feature type="compositionally biased region" description="Low complexity" evidence="5">
    <location>
        <begin position="92"/>
        <end position="106"/>
    </location>
</feature>
<dbReference type="InterPro" id="IPR036855">
    <property type="entry name" value="Znf_CCCH_sf"/>
</dbReference>
<dbReference type="Gene3D" id="4.10.1000.10">
    <property type="entry name" value="Zinc finger, CCCH-type"/>
    <property type="match status" value="1"/>
</dbReference>
<evidence type="ECO:0000313" key="7">
    <source>
        <dbReference type="EMBL" id="TNY19561.1"/>
    </source>
</evidence>
<dbReference type="AlphaFoldDB" id="A0A5C5FUZ3"/>
<feature type="region of interest" description="Disordered" evidence="5">
    <location>
        <begin position="218"/>
        <end position="242"/>
    </location>
</feature>
<feature type="compositionally biased region" description="Acidic residues" evidence="5">
    <location>
        <begin position="67"/>
        <end position="89"/>
    </location>
</feature>
<evidence type="ECO:0000256" key="3">
    <source>
        <dbReference type="ARBA" id="ARBA00022833"/>
    </source>
</evidence>
<keyword evidence="3 4" id="KW-0862">Zinc</keyword>
<dbReference type="InterPro" id="IPR000571">
    <property type="entry name" value="Znf_CCCH"/>
</dbReference>
<feature type="region of interest" description="Disordered" evidence="5">
    <location>
        <begin position="255"/>
        <end position="294"/>
    </location>
</feature>
<keyword evidence="2 4" id="KW-0863">Zinc-finger</keyword>
<sequence>GEGERPAKRARVEGGEGEHSVEGSEDEEGDRSDESSEEGSEDEDEDDGPPEEASTRDALPGAVVDGGDGDDNDDAPEEGAEQEEQEEEDGAAKAGAPAPDGGAAPQKRFQVVCRHWRRDNCALGDSCPYLHELPPNSAAAPPPPPKRRRPAPPRAPHNPFARPAGYADAFSLLEERDYKHVVSDVLQVVEFLGANGWLRGVEVRRGQVEEESGIEVLPQGGGASVVGEEEEVDEGDAPLQGGHAAGIEQVGTASPADLAAPAPPAAAKPAPAPPARSGLGALVADYGSDTDDDAEDERVAAALITGRGV</sequence>
<name>A0A5C5FUZ3_9BASI</name>
<feature type="region of interest" description="Disordered" evidence="5">
    <location>
        <begin position="1"/>
        <end position="106"/>
    </location>
</feature>
<evidence type="ECO:0000256" key="2">
    <source>
        <dbReference type="ARBA" id="ARBA00022771"/>
    </source>
</evidence>
<keyword evidence="8" id="KW-1185">Reference proteome</keyword>
<feature type="non-terminal residue" evidence="7">
    <location>
        <position position="1"/>
    </location>
</feature>
<evidence type="ECO:0000313" key="8">
    <source>
        <dbReference type="Proteomes" id="UP000311382"/>
    </source>
</evidence>
<evidence type="ECO:0000256" key="5">
    <source>
        <dbReference type="SAM" id="MobiDB-lite"/>
    </source>
</evidence>
<organism evidence="7 8">
    <name type="scientific">Rhodotorula diobovata</name>
    <dbReference type="NCBI Taxonomy" id="5288"/>
    <lineage>
        <taxon>Eukaryota</taxon>
        <taxon>Fungi</taxon>
        <taxon>Dikarya</taxon>
        <taxon>Basidiomycota</taxon>
        <taxon>Pucciniomycotina</taxon>
        <taxon>Microbotryomycetes</taxon>
        <taxon>Sporidiobolales</taxon>
        <taxon>Sporidiobolaceae</taxon>
        <taxon>Rhodotorula</taxon>
    </lineage>
</organism>
<dbReference type="GO" id="GO:0008270">
    <property type="term" value="F:zinc ion binding"/>
    <property type="evidence" value="ECO:0007669"/>
    <property type="project" value="UniProtKB-KW"/>
</dbReference>
<dbReference type="EMBL" id="SOZI01000091">
    <property type="protein sequence ID" value="TNY19561.1"/>
    <property type="molecule type" value="Genomic_DNA"/>
</dbReference>
<feature type="compositionally biased region" description="Acidic residues" evidence="5">
    <location>
        <begin position="227"/>
        <end position="236"/>
    </location>
</feature>
<gene>
    <name evidence="7" type="ORF">DMC30DRAFT_447805</name>
</gene>
<dbReference type="SUPFAM" id="SSF90229">
    <property type="entry name" value="CCCH zinc finger"/>
    <property type="match status" value="1"/>
</dbReference>
<feature type="compositionally biased region" description="Acidic residues" evidence="5">
    <location>
        <begin position="23"/>
        <end position="50"/>
    </location>
</feature>
<proteinExistence type="predicted"/>
<feature type="zinc finger region" description="C3H1-type" evidence="4">
    <location>
        <begin position="107"/>
        <end position="134"/>
    </location>
</feature>
<feature type="region of interest" description="Disordered" evidence="5">
    <location>
        <begin position="124"/>
        <end position="162"/>
    </location>
</feature>
<comment type="caution">
    <text evidence="7">The sequence shown here is derived from an EMBL/GenBank/DDBJ whole genome shotgun (WGS) entry which is preliminary data.</text>
</comment>
<dbReference type="SMART" id="SM00356">
    <property type="entry name" value="ZnF_C3H1"/>
    <property type="match status" value="1"/>
</dbReference>
<evidence type="ECO:0000259" key="6">
    <source>
        <dbReference type="PROSITE" id="PS50103"/>
    </source>
</evidence>
<feature type="domain" description="C3H1-type" evidence="6">
    <location>
        <begin position="107"/>
        <end position="134"/>
    </location>
</feature>
<dbReference type="PROSITE" id="PS50103">
    <property type="entry name" value="ZF_C3H1"/>
    <property type="match status" value="1"/>
</dbReference>
<keyword evidence="1 4" id="KW-0479">Metal-binding</keyword>
<dbReference type="OrthoDB" id="273070at2759"/>
<dbReference type="Proteomes" id="UP000311382">
    <property type="component" value="Unassembled WGS sequence"/>
</dbReference>
<feature type="compositionally biased region" description="Basic and acidic residues" evidence="5">
    <location>
        <begin position="1"/>
        <end position="22"/>
    </location>
</feature>
<evidence type="ECO:0000256" key="1">
    <source>
        <dbReference type="ARBA" id="ARBA00022723"/>
    </source>
</evidence>
<accession>A0A5C5FUZ3</accession>
<reference evidence="7 8" key="1">
    <citation type="submission" date="2019-03" db="EMBL/GenBank/DDBJ databases">
        <title>Rhodosporidium diobovatum UCD-FST 08-225 genome sequencing, assembly, and annotation.</title>
        <authorList>
            <person name="Fakankun I.U."/>
            <person name="Fristensky B."/>
            <person name="Levin D.B."/>
        </authorList>
    </citation>
    <scope>NUCLEOTIDE SEQUENCE [LARGE SCALE GENOMIC DNA]</scope>
    <source>
        <strain evidence="7 8">UCD-FST 08-225</strain>
    </source>
</reference>